<accession>A0A9X3PIF8</accession>
<feature type="region of interest" description="Disordered" evidence="4">
    <location>
        <begin position="287"/>
        <end position="310"/>
    </location>
</feature>
<evidence type="ECO:0000256" key="4">
    <source>
        <dbReference type="SAM" id="MobiDB-lite"/>
    </source>
</evidence>
<dbReference type="InterPro" id="IPR011010">
    <property type="entry name" value="DNA_brk_join_enz"/>
</dbReference>
<dbReference type="Pfam" id="PF00589">
    <property type="entry name" value="Phage_integrase"/>
    <property type="match status" value="1"/>
</dbReference>
<evidence type="ECO:0000313" key="8">
    <source>
        <dbReference type="Proteomes" id="UP001145799"/>
    </source>
</evidence>
<feature type="compositionally biased region" description="Polar residues" evidence="4">
    <location>
        <begin position="290"/>
        <end position="301"/>
    </location>
</feature>
<evidence type="ECO:0000313" key="9">
    <source>
        <dbReference type="Proteomes" id="UP001183604"/>
    </source>
</evidence>
<dbReference type="SUPFAM" id="SSF56349">
    <property type="entry name" value="DNA breaking-rejoining enzymes"/>
    <property type="match status" value="2"/>
</dbReference>
<sequence>MGYSIKRKRRDSYRYTAMYKDPGGVYRSAGAFPTKKRADQEWKAAETKVAESRGSHLVRGRQTFRKYTEERWLPNLAVEVTTRENYTYALYAHLMGFFEHKRMLDVYADDVRAWLRGLKDAGMSAHSRKYCKILLSTIFNCAVADEVIAVNPCASVKMEKVAPKPLPIITPEQYQQFHDALPDEQSRLLVEVAIETGVRWGELTELRPKDIDSKTRTLTVARAVVQINKKFHPTGWRFHVKDYPKNGEWRAFKIGPRLCDRINAFVTDQRIAKSDLLFAFQDEARPQKMATPTPTELGSTEPNDKGRTYQHGTMSAYTAGKCRCEHCRRTMADYRASRREQGKDDPRQARNWETDGHIPRRWFRENVIKPALAKAELDIDIRMHMLRHAHASWLLNGGADLMVVKTRLGHASITTTERYLHTLDNADQTALDAFEAVRYRSIPKQPSGNDVKRADTSTSSEEGAQQLLAQLTEIQSKLAKIVG</sequence>
<dbReference type="InterPro" id="IPR010998">
    <property type="entry name" value="Integrase_recombinase_N"/>
</dbReference>
<dbReference type="GO" id="GO:0006310">
    <property type="term" value="P:DNA recombination"/>
    <property type="evidence" value="ECO:0007669"/>
    <property type="project" value="UniProtKB-KW"/>
</dbReference>
<dbReference type="AlphaFoldDB" id="A0A9X3PIF8"/>
<dbReference type="GO" id="GO:0003677">
    <property type="term" value="F:DNA binding"/>
    <property type="evidence" value="ECO:0007669"/>
    <property type="project" value="UniProtKB-KW"/>
</dbReference>
<keyword evidence="2" id="KW-0238">DNA-binding</keyword>
<dbReference type="InterPro" id="IPR013762">
    <property type="entry name" value="Integrase-like_cat_sf"/>
</dbReference>
<dbReference type="Gene3D" id="1.10.443.10">
    <property type="entry name" value="Intergrase catalytic core"/>
    <property type="match status" value="1"/>
</dbReference>
<organism evidence="6 8">
    <name type="scientific">Glycomyces lechevalierae</name>
    <dbReference type="NCBI Taxonomy" id="256034"/>
    <lineage>
        <taxon>Bacteria</taxon>
        <taxon>Bacillati</taxon>
        <taxon>Actinomycetota</taxon>
        <taxon>Actinomycetes</taxon>
        <taxon>Glycomycetales</taxon>
        <taxon>Glycomycetaceae</taxon>
        <taxon>Glycomyces</taxon>
    </lineage>
</organism>
<comment type="caution">
    <text evidence="6">The sequence shown here is derived from an EMBL/GenBank/DDBJ whole genome shotgun (WGS) entry which is preliminary data.</text>
</comment>
<keyword evidence="3" id="KW-0233">DNA recombination</keyword>
<dbReference type="EMBL" id="JAPZVQ010000002">
    <property type="protein sequence ID" value="MDA1384341.1"/>
    <property type="molecule type" value="Genomic_DNA"/>
</dbReference>
<evidence type="ECO:0000313" key="6">
    <source>
        <dbReference type="EMBL" id="MDA1384341.1"/>
    </source>
</evidence>
<dbReference type="PANTHER" id="PTHR30349">
    <property type="entry name" value="PHAGE INTEGRASE-RELATED"/>
    <property type="match status" value="1"/>
</dbReference>
<evidence type="ECO:0000256" key="3">
    <source>
        <dbReference type="ARBA" id="ARBA00023172"/>
    </source>
</evidence>
<feature type="domain" description="Tyr recombinase" evidence="5">
    <location>
        <begin position="164"/>
        <end position="433"/>
    </location>
</feature>
<comment type="similarity">
    <text evidence="1">Belongs to the 'phage' integrase family.</text>
</comment>
<evidence type="ECO:0000256" key="2">
    <source>
        <dbReference type="ARBA" id="ARBA00023125"/>
    </source>
</evidence>
<feature type="region of interest" description="Disordered" evidence="4">
    <location>
        <begin position="442"/>
        <end position="463"/>
    </location>
</feature>
<evidence type="ECO:0000256" key="1">
    <source>
        <dbReference type="ARBA" id="ARBA00008857"/>
    </source>
</evidence>
<evidence type="ECO:0000259" key="5">
    <source>
        <dbReference type="PROSITE" id="PS51898"/>
    </source>
</evidence>
<evidence type="ECO:0000313" key="7">
    <source>
        <dbReference type="EMBL" id="MDR7339227.1"/>
    </source>
</evidence>
<protein>
    <submittedName>
        <fullName evidence="7">Site-specific recombinase XerD</fullName>
    </submittedName>
    <submittedName>
        <fullName evidence="6">Tyrosine-type recombinase/integrase</fullName>
    </submittedName>
</protein>
<dbReference type="Proteomes" id="UP001145799">
    <property type="component" value="Unassembled WGS sequence"/>
</dbReference>
<dbReference type="RefSeq" id="WP_270120781.1">
    <property type="nucleotide sequence ID" value="NZ_BAAAOM010000004.1"/>
</dbReference>
<reference evidence="6" key="1">
    <citation type="submission" date="2022-12" db="EMBL/GenBank/DDBJ databases">
        <title>Gycomyces niveus sp.nov., a novel actinomycete isolated from soil in Shouguang.</title>
        <authorList>
            <person name="Yang X."/>
        </authorList>
    </citation>
    <scope>NUCLEOTIDE SEQUENCE</scope>
    <source>
        <strain evidence="6">DSM 44724</strain>
    </source>
</reference>
<dbReference type="GO" id="GO:0015074">
    <property type="term" value="P:DNA integration"/>
    <property type="evidence" value="ECO:0007669"/>
    <property type="project" value="InterPro"/>
</dbReference>
<gene>
    <name evidence="7" type="ORF">J2S69_002946</name>
    <name evidence="6" type="ORF">O2L01_05035</name>
</gene>
<proteinExistence type="inferred from homology"/>
<keyword evidence="9" id="KW-1185">Reference proteome</keyword>
<dbReference type="EMBL" id="JAVDYD010000001">
    <property type="protein sequence ID" value="MDR7339227.1"/>
    <property type="molecule type" value="Genomic_DNA"/>
</dbReference>
<dbReference type="PROSITE" id="PS51898">
    <property type="entry name" value="TYR_RECOMBINASE"/>
    <property type="match status" value="1"/>
</dbReference>
<name>A0A9X3PIF8_9ACTN</name>
<dbReference type="Gene3D" id="1.10.150.130">
    <property type="match status" value="1"/>
</dbReference>
<reference evidence="7 9" key="2">
    <citation type="submission" date="2023-07" db="EMBL/GenBank/DDBJ databases">
        <title>Sequencing the genomes of 1000 actinobacteria strains.</title>
        <authorList>
            <person name="Klenk H.-P."/>
        </authorList>
    </citation>
    <scope>NUCLEOTIDE SEQUENCE [LARGE SCALE GENOMIC DNA]</scope>
    <source>
        <strain evidence="7 9">DSM 44724</strain>
    </source>
</reference>
<dbReference type="InterPro" id="IPR050090">
    <property type="entry name" value="Tyrosine_recombinase_XerCD"/>
</dbReference>
<dbReference type="InterPro" id="IPR002104">
    <property type="entry name" value="Integrase_catalytic"/>
</dbReference>
<dbReference type="Proteomes" id="UP001183604">
    <property type="component" value="Unassembled WGS sequence"/>
</dbReference>
<dbReference type="PANTHER" id="PTHR30349:SF64">
    <property type="entry name" value="PROPHAGE INTEGRASE INTD-RELATED"/>
    <property type="match status" value="1"/>
</dbReference>